<dbReference type="EMBL" id="JAAIWM010000007">
    <property type="protein sequence ID" value="NEY73506.1"/>
    <property type="molecule type" value="Genomic_DNA"/>
</dbReference>
<dbReference type="GO" id="GO:0003824">
    <property type="term" value="F:catalytic activity"/>
    <property type="evidence" value="ECO:0007669"/>
    <property type="project" value="UniProtKB-ARBA"/>
</dbReference>
<dbReference type="InterPro" id="IPR037018">
    <property type="entry name" value="GH65_N"/>
</dbReference>
<organism evidence="1 2">
    <name type="scientific">Bacillus mesophilus</name>
    <dbReference type="NCBI Taxonomy" id="1808955"/>
    <lineage>
        <taxon>Bacteria</taxon>
        <taxon>Bacillati</taxon>
        <taxon>Bacillota</taxon>
        <taxon>Bacilli</taxon>
        <taxon>Bacillales</taxon>
        <taxon>Bacillaceae</taxon>
        <taxon>Bacillus</taxon>
    </lineage>
</organism>
<sequence>MVNYTFNDENYFAINQYDEAKTFSSFLPGIAGVYGVPMWSFYVNRGQAIVSFGVQDKNHAITEFFPANQAYQRVSTNGFRTFVKINGKVSEPFSSANFSAERKMFIKENELKIEEMNEETGLNTTVTYFTLPNENFAALVRKVEIENRTNTLLDLEVVDGLPAIIPYGVDDAAYKAVGNTLKSWMDVFNLENNIPYYRVRSSTNDTAEVEEVTKGHFYLSFVQDGKLLSPIVDVEDVFGKNTSWSFPNEFAQVSVKELLEREPITANKVPSGFSAFEQKLAPGEKVTLYTMIGHVNDISLINNRVSDLSQSAYMNQKYVETTELVNEITKDIQTDSGLPLFDAYCKQSYLDNVLRGGLPMMLETERNPFVYYVYSRKHGDLERDYNFFSLAPEFFSQGNGNFRDVNQNRRNDIFFHPEIGDYNIKLFMSLIQADGYNPLVVKGASFELKDKNNFEWMKGSFTSDEDQQWIQSKLSGTFTPGSLLQSILERNMELSVAPSEFLKQVLSRSEQNMEAEFGEGYWMDHWTYNLDLIQNYLSIFPEKQDYLLFQDEDYKFFTSHVYVKPRSEKYVIANGKVRQYGAIHENHNGEGNWLVTRNGDLYRTNLMSKLFGLAFIKFSTLDPLGMGIEMEANKPGWNDSMNGLPGLFGSAMSETYELKRVLEFMIDALKQSDHRIAVPMELHQLIEVVNGALEQYRNGSLDDFNYWDTVSTAREQYREAVRHDVTGEEVQITSDNMVRMIENYLHKVNLGIEKAVIHGEGLTPTYFYFEVSDYTVTDRVNEKGLPIVDIHAFQTVTLPHFLEGPARALKTYKEQEESSKIHQLIKESELYDQSLKMYKTSSSLEEMTYEIGRARAFTPGWLERESIFMHMEFKYLLSLLKAGLYDAFFEDFRHALPPFMDPEVYGRSTLENSSFIASSVNPDSAVHGQGFVARLSGTTAEFISMWQVMMMGKKVFSLDEGKLTLQLQPILPEWLFNDHNQVRFVLLGDVEVTYYNPERKNSFGMDGVKTVKYVLHGVEEKIEVENDFLEEKYALSIRNKEIKRVDVYLG</sequence>
<dbReference type="AlphaFoldDB" id="A0A6M0QAY2"/>
<name>A0A6M0QAY2_9BACI</name>
<dbReference type="GO" id="GO:0005975">
    <property type="term" value="P:carbohydrate metabolic process"/>
    <property type="evidence" value="ECO:0007669"/>
    <property type="project" value="InterPro"/>
</dbReference>
<comment type="caution">
    <text evidence="1">The sequence shown here is derived from an EMBL/GenBank/DDBJ whole genome shotgun (WGS) entry which is preliminary data.</text>
</comment>
<proteinExistence type="predicted"/>
<evidence type="ECO:0000313" key="2">
    <source>
        <dbReference type="Proteomes" id="UP000481043"/>
    </source>
</evidence>
<dbReference type="RefSeq" id="WP_163181109.1">
    <property type="nucleotide sequence ID" value="NZ_JAAIWM010000007.1"/>
</dbReference>
<dbReference type="Gene3D" id="2.70.98.40">
    <property type="entry name" value="Glycoside hydrolase, family 65, N-terminal domain"/>
    <property type="match status" value="1"/>
</dbReference>
<keyword evidence="2" id="KW-1185">Reference proteome</keyword>
<reference evidence="1 2" key="1">
    <citation type="submission" date="2020-02" db="EMBL/GenBank/DDBJ databases">
        <title>Bacillus aquiflavi sp. nov., isolated from yellow water of strong flavor Chinese baijiu in Yibin region of China.</title>
        <authorList>
            <person name="Xie J."/>
        </authorList>
    </citation>
    <scope>NUCLEOTIDE SEQUENCE [LARGE SCALE GENOMIC DNA]</scope>
    <source>
        <strain evidence="1 2">SA4</strain>
    </source>
</reference>
<evidence type="ECO:0000313" key="1">
    <source>
        <dbReference type="EMBL" id="NEY73506.1"/>
    </source>
</evidence>
<protein>
    <submittedName>
        <fullName evidence="1">Cellobiose phosphorylase</fullName>
    </submittedName>
</protein>
<dbReference type="Proteomes" id="UP000481043">
    <property type="component" value="Unassembled WGS sequence"/>
</dbReference>
<accession>A0A6M0QAY2</accession>
<dbReference type="InterPro" id="IPR008928">
    <property type="entry name" value="6-hairpin_glycosidase_sf"/>
</dbReference>
<gene>
    <name evidence="1" type="ORF">G4D63_17360</name>
</gene>
<dbReference type="SUPFAM" id="SSF48208">
    <property type="entry name" value="Six-hairpin glycosidases"/>
    <property type="match status" value="1"/>
</dbReference>